<feature type="region of interest" description="Disordered" evidence="1">
    <location>
        <begin position="35"/>
        <end position="71"/>
    </location>
</feature>
<evidence type="ECO:0000313" key="3">
    <source>
        <dbReference type="Proteomes" id="UP000245946"/>
    </source>
</evidence>
<keyword evidence="3" id="KW-1185">Reference proteome</keyword>
<name>A0A316ZGB6_9BASI</name>
<dbReference type="RefSeq" id="XP_025601076.1">
    <property type="nucleotide sequence ID" value="XM_025744917.1"/>
</dbReference>
<dbReference type="Proteomes" id="UP000245946">
    <property type="component" value="Unassembled WGS sequence"/>
</dbReference>
<dbReference type="AlphaFoldDB" id="A0A316ZGB6"/>
<reference evidence="2 3" key="1">
    <citation type="journal article" date="2018" name="Mol. Biol. Evol.">
        <title>Broad Genomic Sampling Reveals a Smut Pathogenic Ancestry of the Fungal Clade Ustilaginomycotina.</title>
        <authorList>
            <person name="Kijpornyongpan T."/>
            <person name="Mondo S.J."/>
            <person name="Barry K."/>
            <person name="Sandor L."/>
            <person name="Lee J."/>
            <person name="Lipzen A."/>
            <person name="Pangilinan J."/>
            <person name="LaButti K."/>
            <person name="Hainaut M."/>
            <person name="Henrissat B."/>
            <person name="Grigoriev I.V."/>
            <person name="Spatafora J.W."/>
            <person name="Aime M.C."/>
        </authorList>
    </citation>
    <scope>NUCLEOTIDE SEQUENCE [LARGE SCALE GENOMIC DNA]</scope>
    <source>
        <strain evidence="2 3">MCA 4186</strain>
    </source>
</reference>
<organism evidence="2 3">
    <name type="scientific">Tilletiopsis washingtonensis</name>
    <dbReference type="NCBI Taxonomy" id="58919"/>
    <lineage>
        <taxon>Eukaryota</taxon>
        <taxon>Fungi</taxon>
        <taxon>Dikarya</taxon>
        <taxon>Basidiomycota</taxon>
        <taxon>Ustilaginomycotina</taxon>
        <taxon>Exobasidiomycetes</taxon>
        <taxon>Entylomatales</taxon>
        <taxon>Entylomatales incertae sedis</taxon>
        <taxon>Tilletiopsis</taxon>
    </lineage>
</organism>
<gene>
    <name evidence="2" type="ORF">FA09DRAFT_358158</name>
</gene>
<dbReference type="GeneID" id="37272461"/>
<sequence length="346" mass="36711">MSSDAAFTAARSRPAPSLHAQPAVLPSSYRALLVPGHPESAAGPSADAGAHLLSDGGPSRRLLAPPSHGAGVALHFPPHPSGVRDDDLTSDAARRAGYPGWHRAVLERDVDISVDWSLLPQPADEAEMLPSAVHPSYPTGHPYRRPRPYISTPKLSSLLHSNLALLGPSIGPAKGSKNQAESGEGSDAALARPLKGLAPHVLLRAATDTAANPPHWPFRRFGPGPGGASALQRHAARHPHRPTRDVWADLGLSEILPLGVEQDPLKMGVAEAREELPLAMNEHGEEEEIDEEGLLGQIGMTQADKLAAELEGLAARNRPPGDETLADWAAALPLLHERRRWGVKAE</sequence>
<feature type="region of interest" description="Disordered" evidence="1">
    <location>
        <begin position="1"/>
        <end position="21"/>
    </location>
</feature>
<evidence type="ECO:0000313" key="2">
    <source>
        <dbReference type="EMBL" id="PWO00798.1"/>
    </source>
</evidence>
<evidence type="ECO:0000256" key="1">
    <source>
        <dbReference type="SAM" id="MobiDB-lite"/>
    </source>
</evidence>
<proteinExistence type="predicted"/>
<accession>A0A316ZGB6</accession>
<dbReference type="OrthoDB" id="2351920at2759"/>
<protein>
    <submittedName>
        <fullName evidence="2">Uncharacterized protein</fullName>
    </submittedName>
</protein>
<dbReference type="EMBL" id="KZ819284">
    <property type="protein sequence ID" value="PWO00798.1"/>
    <property type="molecule type" value="Genomic_DNA"/>
</dbReference>